<evidence type="ECO:0000259" key="4">
    <source>
        <dbReference type="PROSITE" id="PS51077"/>
    </source>
</evidence>
<dbReference type="GO" id="GO:0003677">
    <property type="term" value="F:DNA binding"/>
    <property type="evidence" value="ECO:0007669"/>
    <property type="project" value="UniProtKB-KW"/>
</dbReference>
<sequence>MPALRDPALPAAPDRNYITALARGLEVLSCFRSGEKLLGNQDIARRCGLPKSTVSRLTHTLTALGYLIHVPEEGKYRLGTATLALGSAMLSGLDVRKIARPLMQKLCDLTQAEVALAARDRHSMVYIEHCPSPLPMDSDLDIGTRLPLGTTAVGRAWLAACPVKERLQALDYLQAHAPEQWAAVQPLAAQWPQHQERPHPWLTTSFGDWLPHVNAIALAFSPGRGLPLMAISCGGPARLISADQLMSRARPELERMVRRLQQAIYQA</sequence>
<dbReference type="GO" id="GO:0045892">
    <property type="term" value="P:negative regulation of DNA-templated transcription"/>
    <property type="evidence" value="ECO:0007669"/>
    <property type="project" value="TreeGrafter"/>
</dbReference>
<evidence type="ECO:0000256" key="1">
    <source>
        <dbReference type="ARBA" id="ARBA00023015"/>
    </source>
</evidence>
<dbReference type="InterPro" id="IPR036390">
    <property type="entry name" value="WH_DNA-bd_sf"/>
</dbReference>
<dbReference type="PROSITE" id="PS51077">
    <property type="entry name" value="HTH_ICLR"/>
    <property type="match status" value="1"/>
</dbReference>
<proteinExistence type="predicted"/>
<reference evidence="6 7" key="1">
    <citation type="submission" date="2014-01" db="EMBL/GenBank/DDBJ databases">
        <title>Interspecies Systems Biology Uncovers Metabolites Affecting C. elegans Gene Expression and Life History Traits.</title>
        <authorList>
            <person name="Watson E."/>
            <person name="Macneil L.T."/>
            <person name="Ritter A.D."/>
            <person name="Yilmaz L.S."/>
            <person name="Rosebrock A.P."/>
            <person name="Caudy A.A."/>
            <person name="Walhout A.J."/>
        </authorList>
    </citation>
    <scope>NUCLEOTIDE SEQUENCE [LARGE SCALE GENOMIC DNA]</scope>
    <source>
        <strain evidence="6 7">DA1877</strain>
    </source>
</reference>
<evidence type="ECO:0000313" key="6">
    <source>
        <dbReference type="EMBL" id="EXU79246.1"/>
    </source>
</evidence>
<organism evidence="6 7">
    <name type="scientific">Comamonas aquatica DA1877</name>
    <dbReference type="NCBI Taxonomy" id="1457173"/>
    <lineage>
        <taxon>Bacteria</taxon>
        <taxon>Pseudomonadati</taxon>
        <taxon>Pseudomonadota</taxon>
        <taxon>Betaproteobacteria</taxon>
        <taxon>Burkholderiales</taxon>
        <taxon>Comamonadaceae</taxon>
        <taxon>Comamonas</taxon>
    </lineage>
</organism>
<dbReference type="PATRIC" id="fig|1457173.3.peg.2818"/>
<dbReference type="Gene3D" id="1.10.10.10">
    <property type="entry name" value="Winged helix-like DNA-binding domain superfamily/Winged helix DNA-binding domain"/>
    <property type="match status" value="1"/>
</dbReference>
<evidence type="ECO:0000256" key="3">
    <source>
        <dbReference type="ARBA" id="ARBA00023163"/>
    </source>
</evidence>
<dbReference type="STRING" id="225991.MA05_01190"/>
<dbReference type="AlphaFoldDB" id="A0A014MC07"/>
<dbReference type="InterPro" id="IPR029016">
    <property type="entry name" value="GAF-like_dom_sf"/>
</dbReference>
<keyword evidence="2" id="KW-0238">DNA-binding</keyword>
<dbReference type="Pfam" id="PF01614">
    <property type="entry name" value="IclR_C"/>
    <property type="match status" value="1"/>
</dbReference>
<dbReference type="SMART" id="SM00346">
    <property type="entry name" value="HTH_ICLR"/>
    <property type="match status" value="1"/>
</dbReference>
<dbReference type="Gene3D" id="3.30.450.40">
    <property type="match status" value="1"/>
</dbReference>
<feature type="domain" description="HTH iclR-type" evidence="4">
    <location>
        <begin position="18"/>
        <end position="80"/>
    </location>
</feature>
<dbReference type="InterPro" id="IPR005471">
    <property type="entry name" value="Tscrpt_reg_IclR_N"/>
</dbReference>
<evidence type="ECO:0000313" key="7">
    <source>
        <dbReference type="Proteomes" id="UP000020766"/>
    </source>
</evidence>
<dbReference type="PROSITE" id="PS51078">
    <property type="entry name" value="ICLR_ED"/>
    <property type="match status" value="1"/>
</dbReference>
<dbReference type="Pfam" id="PF09339">
    <property type="entry name" value="HTH_IclR"/>
    <property type="match status" value="1"/>
</dbReference>
<evidence type="ECO:0000259" key="5">
    <source>
        <dbReference type="PROSITE" id="PS51078"/>
    </source>
</evidence>
<feature type="domain" description="IclR-ED" evidence="5">
    <location>
        <begin position="81"/>
        <end position="266"/>
    </location>
</feature>
<dbReference type="EMBL" id="JBOK01000018">
    <property type="protein sequence ID" value="EXU79246.1"/>
    <property type="molecule type" value="Genomic_DNA"/>
</dbReference>
<protein>
    <submittedName>
        <fullName evidence="6">IclR family transcriptional regulator</fullName>
    </submittedName>
</protein>
<name>A0A014MC07_9BURK</name>
<dbReference type="InterPro" id="IPR036388">
    <property type="entry name" value="WH-like_DNA-bd_sf"/>
</dbReference>
<dbReference type="GO" id="GO:0003700">
    <property type="term" value="F:DNA-binding transcription factor activity"/>
    <property type="evidence" value="ECO:0007669"/>
    <property type="project" value="TreeGrafter"/>
</dbReference>
<keyword evidence="1" id="KW-0805">Transcription regulation</keyword>
<evidence type="ECO:0000256" key="2">
    <source>
        <dbReference type="ARBA" id="ARBA00023125"/>
    </source>
</evidence>
<dbReference type="PANTHER" id="PTHR30136:SF33">
    <property type="entry name" value="TRANSCRIPTIONAL REGULATORY PROTEIN"/>
    <property type="match status" value="1"/>
</dbReference>
<dbReference type="SUPFAM" id="SSF46785">
    <property type="entry name" value="Winged helix' DNA-binding domain"/>
    <property type="match status" value="1"/>
</dbReference>
<dbReference type="SUPFAM" id="SSF55781">
    <property type="entry name" value="GAF domain-like"/>
    <property type="match status" value="1"/>
</dbReference>
<dbReference type="InterPro" id="IPR050707">
    <property type="entry name" value="HTH_MetabolicPath_Reg"/>
</dbReference>
<keyword evidence="7" id="KW-1185">Reference proteome</keyword>
<comment type="caution">
    <text evidence="6">The sequence shown here is derived from an EMBL/GenBank/DDBJ whole genome shotgun (WGS) entry which is preliminary data.</text>
</comment>
<dbReference type="PANTHER" id="PTHR30136">
    <property type="entry name" value="HELIX-TURN-HELIX TRANSCRIPTIONAL REGULATOR, ICLR FAMILY"/>
    <property type="match status" value="1"/>
</dbReference>
<gene>
    <name evidence="6" type="ORF">AX13_05690</name>
</gene>
<dbReference type="Proteomes" id="UP000020766">
    <property type="component" value="Unassembled WGS sequence"/>
</dbReference>
<keyword evidence="3" id="KW-0804">Transcription</keyword>
<accession>A0A014MC07</accession>
<dbReference type="InterPro" id="IPR014757">
    <property type="entry name" value="Tscrpt_reg_IclR_C"/>
</dbReference>
<dbReference type="RefSeq" id="WP_043385583.1">
    <property type="nucleotide sequence ID" value="NZ_JBOK01000018.1"/>
</dbReference>